<dbReference type="GO" id="GO:0017171">
    <property type="term" value="F:serine hydrolase activity"/>
    <property type="evidence" value="ECO:0007669"/>
    <property type="project" value="TreeGrafter"/>
</dbReference>
<dbReference type="PRINTS" id="PR00821">
    <property type="entry name" value="TAGLIPASE"/>
</dbReference>
<reference evidence="7" key="1">
    <citation type="submission" date="2020-05" db="UniProtKB">
        <authorList>
            <consortium name="EnsemblMetazoa"/>
        </authorList>
    </citation>
    <scope>IDENTIFICATION</scope>
    <source>
        <strain evidence="7">USDA</strain>
    </source>
</reference>
<dbReference type="InterPro" id="IPR013818">
    <property type="entry name" value="Lipase"/>
</dbReference>
<dbReference type="EnsemblMetazoa" id="SCAU008024-RA">
    <property type="protein sequence ID" value="SCAU008024-PA"/>
    <property type="gene ID" value="SCAU008024"/>
</dbReference>
<evidence type="ECO:0000256" key="2">
    <source>
        <dbReference type="ARBA" id="ARBA00010701"/>
    </source>
</evidence>
<dbReference type="Gene3D" id="3.40.50.1820">
    <property type="entry name" value="alpha/beta hydrolase"/>
    <property type="match status" value="1"/>
</dbReference>
<dbReference type="AlphaFoldDB" id="A0A1I8PHA0"/>
<dbReference type="PANTHER" id="PTHR11610">
    <property type="entry name" value="LIPASE"/>
    <property type="match status" value="1"/>
</dbReference>
<dbReference type="VEuPathDB" id="VectorBase:SCAU008024"/>
<dbReference type="Proteomes" id="UP000095300">
    <property type="component" value="Unassembled WGS sequence"/>
</dbReference>
<evidence type="ECO:0000256" key="3">
    <source>
        <dbReference type="ARBA" id="ARBA00022525"/>
    </source>
</evidence>
<dbReference type="Pfam" id="PF00151">
    <property type="entry name" value="Lipase"/>
    <property type="match status" value="1"/>
</dbReference>
<dbReference type="KEGG" id="scac:106091849"/>
<dbReference type="InterPro" id="IPR000734">
    <property type="entry name" value="TAG_lipase"/>
</dbReference>
<keyword evidence="3" id="KW-0964">Secreted</keyword>
<dbReference type="GO" id="GO:0016042">
    <property type="term" value="P:lipid catabolic process"/>
    <property type="evidence" value="ECO:0007669"/>
    <property type="project" value="TreeGrafter"/>
</dbReference>
<evidence type="ECO:0000256" key="1">
    <source>
        <dbReference type="ARBA" id="ARBA00004613"/>
    </source>
</evidence>
<sequence length="358" mass="40238">MKIFIVASAVILLGCTACYGSFLINFDPTSSYLAETVIEFASNATQDACKIFANTVRQFPLKVPNIDRVSFQLRTPCEQLEFPIKDVGKLRQSPQFDVNKKTVVFISGWIVEPDKEYIEDLAQAYHCRGDHNFVFANTGGYITNLYINSAYISTRLGQFIAIGLRNLGITPKSLHLIGHSLGAHIAGSAGRYYQRITGRRLPRITGLDPARTCFLTPVVFPRLGRGDADFVDIIHSNPGEFGLEEVLGDADFYAGGLNIIKPGCGKTPLLCSHERSIRYYTESVYPYRERNFLSVQCRNKVEMEYKQCTGSRAFMGYKTRSNVRGVFFSEVAKTPPYGRNAKNDDAYVPYYCTRCMLY</sequence>
<keyword evidence="8" id="KW-1185">Reference proteome</keyword>
<feature type="domain" description="Lipase" evidence="6">
    <location>
        <begin position="45"/>
        <end position="319"/>
    </location>
</feature>
<comment type="subcellular location">
    <subcellularLocation>
        <location evidence="1">Secreted</location>
    </subcellularLocation>
</comment>
<dbReference type="PROSITE" id="PS51257">
    <property type="entry name" value="PROKAR_LIPOPROTEIN"/>
    <property type="match status" value="1"/>
</dbReference>
<evidence type="ECO:0000313" key="7">
    <source>
        <dbReference type="EnsemblMetazoa" id="SCAU008024-PA"/>
    </source>
</evidence>
<dbReference type="GO" id="GO:0016298">
    <property type="term" value="F:lipase activity"/>
    <property type="evidence" value="ECO:0007669"/>
    <property type="project" value="InterPro"/>
</dbReference>
<organism evidence="7 8">
    <name type="scientific">Stomoxys calcitrans</name>
    <name type="common">Stable fly</name>
    <name type="synonym">Conops calcitrans</name>
    <dbReference type="NCBI Taxonomy" id="35570"/>
    <lineage>
        <taxon>Eukaryota</taxon>
        <taxon>Metazoa</taxon>
        <taxon>Ecdysozoa</taxon>
        <taxon>Arthropoda</taxon>
        <taxon>Hexapoda</taxon>
        <taxon>Insecta</taxon>
        <taxon>Pterygota</taxon>
        <taxon>Neoptera</taxon>
        <taxon>Endopterygota</taxon>
        <taxon>Diptera</taxon>
        <taxon>Brachycera</taxon>
        <taxon>Muscomorpha</taxon>
        <taxon>Muscoidea</taxon>
        <taxon>Muscidae</taxon>
        <taxon>Stomoxys</taxon>
    </lineage>
</organism>
<dbReference type="STRING" id="35570.A0A1I8PHA0"/>
<accession>A0A1I8PHA0</accession>
<dbReference type="SUPFAM" id="SSF53474">
    <property type="entry name" value="alpha/beta-Hydrolases"/>
    <property type="match status" value="1"/>
</dbReference>
<dbReference type="OrthoDB" id="199913at2759"/>
<proteinExistence type="inferred from homology"/>
<dbReference type="PANTHER" id="PTHR11610:SF149">
    <property type="entry name" value="FI01450P-RELATED"/>
    <property type="match status" value="1"/>
</dbReference>
<evidence type="ECO:0000259" key="6">
    <source>
        <dbReference type="Pfam" id="PF00151"/>
    </source>
</evidence>
<name>A0A1I8PHA0_STOCA</name>
<evidence type="ECO:0000256" key="4">
    <source>
        <dbReference type="ARBA" id="ARBA00022729"/>
    </source>
</evidence>
<protein>
    <recommendedName>
        <fullName evidence="6">Lipase domain-containing protein</fullName>
    </recommendedName>
</protein>
<gene>
    <name evidence="7" type="primary">106091849</name>
</gene>
<keyword evidence="4" id="KW-0732">Signal</keyword>
<evidence type="ECO:0000256" key="5">
    <source>
        <dbReference type="RuleBase" id="RU004262"/>
    </source>
</evidence>
<dbReference type="GO" id="GO:0005615">
    <property type="term" value="C:extracellular space"/>
    <property type="evidence" value="ECO:0007669"/>
    <property type="project" value="TreeGrafter"/>
</dbReference>
<comment type="similarity">
    <text evidence="2 5">Belongs to the AB hydrolase superfamily. Lipase family.</text>
</comment>
<evidence type="ECO:0000313" key="8">
    <source>
        <dbReference type="Proteomes" id="UP000095300"/>
    </source>
</evidence>
<dbReference type="InterPro" id="IPR029058">
    <property type="entry name" value="AB_hydrolase_fold"/>
</dbReference>